<dbReference type="AlphaFoldDB" id="F4RVY0"/>
<dbReference type="Proteomes" id="UP000001072">
    <property type="component" value="Unassembled WGS sequence"/>
</dbReference>
<evidence type="ECO:0008006" key="4">
    <source>
        <dbReference type="Google" id="ProtNLM"/>
    </source>
</evidence>
<dbReference type="InParanoid" id="F4RVY0"/>
<dbReference type="EMBL" id="GL883124">
    <property type="protein sequence ID" value="EGG03506.1"/>
    <property type="molecule type" value="Genomic_DNA"/>
</dbReference>
<gene>
    <name evidence="2" type="ORF">MELLADRAFT_65575</name>
</gene>
<dbReference type="HOGENOM" id="CLU_029551_0_0_1"/>
<evidence type="ECO:0000313" key="3">
    <source>
        <dbReference type="Proteomes" id="UP000001072"/>
    </source>
</evidence>
<protein>
    <recommendedName>
        <fullName evidence="4">Secreted protein</fullName>
    </recommendedName>
</protein>
<reference evidence="3" key="1">
    <citation type="journal article" date="2011" name="Proc. Natl. Acad. Sci. U.S.A.">
        <title>Obligate biotrophy features unraveled by the genomic analysis of rust fungi.</title>
        <authorList>
            <person name="Duplessis S."/>
            <person name="Cuomo C.A."/>
            <person name="Lin Y.-C."/>
            <person name="Aerts A."/>
            <person name="Tisserant E."/>
            <person name="Veneault-Fourrey C."/>
            <person name="Joly D.L."/>
            <person name="Hacquard S."/>
            <person name="Amselem J."/>
            <person name="Cantarel B.L."/>
            <person name="Chiu R."/>
            <person name="Coutinho P.M."/>
            <person name="Feau N."/>
            <person name="Field M."/>
            <person name="Frey P."/>
            <person name="Gelhaye E."/>
            <person name="Goldberg J."/>
            <person name="Grabherr M.G."/>
            <person name="Kodira C.D."/>
            <person name="Kohler A."/>
            <person name="Kuees U."/>
            <person name="Lindquist E.A."/>
            <person name="Lucas S.M."/>
            <person name="Mago R."/>
            <person name="Mauceli E."/>
            <person name="Morin E."/>
            <person name="Murat C."/>
            <person name="Pangilinan J.L."/>
            <person name="Park R."/>
            <person name="Pearson M."/>
            <person name="Quesneville H."/>
            <person name="Rouhier N."/>
            <person name="Sakthikumar S."/>
            <person name="Salamov A.A."/>
            <person name="Schmutz J."/>
            <person name="Selles B."/>
            <person name="Shapiro H."/>
            <person name="Tanguay P."/>
            <person name="Tuskan G.A."/>
            <person name="Henrissat B."/>
            <person name="Van de Peer Y."/>
            <person name="Rouze P."/>
            <person name="Ellis J.G."/>
            <person name="Dodds P.N."/>
            <person name="Schein J.E."/>
            <person name="Zhong S."/>
            <person name="Hamelin R.C."/>
            <person name="Grigoriev I.V."/>
            <person name="Szabo L.J."/>
            <person name="Martin F."/>
        </authorList>
    </citation>
    <scope>NUCLEOTIDE SEQUENCE [LARGE SCALE GENOMIC DNA]</scope>
    <source>
        <strain evidence="3">98AG31 / pathotype 3-4-7</strain>
    </source>
</reference>
<dbReference type="GeneID" id="18930457"/>
<feature type="chain" id="PRO_5003318032" description="Secreted protein" evidence="1">
    <location>
        <begin position="22"/>
        <end position="613"/>
    </location>
</feature>
<keyword evidence="3" id="KW-1185">Reference proteome</keyword>
<accession>F4RVY0</accession>
<evidence type="ECO:0000313" key="2">
    <source>
        <dbReference type="EMBL" id="EGG03506.1"/>
    </source>
</evidence>
<proteinExistence type="predicted"/>
<dbReference type="RefSeq" id="XP_007413300.1">
    <property type="nucleotide sequence ID" value="XM_007413238.1"/>
</dbReference>
<keyword evidence="1" id="KW-0732">Signal</keyword>
<dbReference type="OrthoDB" id="10364690at2759"/>
<sequence length="613" mass="71454">MIWSYYLSRYLLFLIFPSVSSPPLELALQWTNQKGAILENGVYESSLEKYSLDTYEEGEIGVLSTYGSSVIKRLHTFWESLIQKMSPQPETSMAWPRYYHIASEALQSFSVPEAKKLARTVLALGPEFSHYRNHPELSEEKIRLIINLTRHVLQNDSLMAAERIWAFGIFLHLKRQIKADKIEPIPTIWEEKGMNRPREEYLSFFLKGKDVEELVQEMWSGFPSQVEPGDRVIQEAIQRESSIHLIKNQEKAVSHQPSTQLQTLLLDFMNLETPISSDKASILLERIWRQLDERVKQKEILSALDETKNLVRLLMHLEEYNHASSVKFERSMKELLMTNEKLWDTIFHTDIVLQLEDERLLPEFKTILRDFTNTVGMDRQQLFKVLGVLHHQPVSSSQLARFFRVVNLVFRRNPGVYDMLDLALNQHPEMISALSEMTLRYGHGNVNPHWPGSDDLRYLIFRKQEDQMASDLRNRLAKILIHQGILSEVETGRRLEEMKWDFCGSRKKSVTRTLYTIFNKILTNPDFERDSDLMEYILYLISLKNDDAKLYRHLINKESGVFERLLKAVSKFSQAPSWNKQGTLDEFEIALKRLEKVTLSPFSSVNKGSLIDG</sequence>
<dbReference type="VEuPathDB" id="FungiDB:MELLADRAFT_65575"/>
<feature type="signal peptide" evidence="1">
    <location>
        <begin position="1"/>
        <end position="21"/>
    </location>
</feature>
<dbReference type="KEGG" id="mlr:MELLADRAFT_65575"/>
<organism evidence="3">
    <name type="scientific">Melampsora larici-populina (strain 98AG31 / pathotype 3-4-7)</name>
    <name type="common">Poplar leaf rust fungus</name>
    <dbReference type="NCBI Taxonomy" id="747676"/>
    <lineage>
        <taxon>Eukaryota</taxon>
        <taxon>Fungi</taxon>
        <taxon>Dikarya</taxon>
        <taxon>Basidiomycota</taxon>
        <taxon>Pucciniomycotina</taxon>
        <taxon>Pucciniomycetes</taxon>
        <taxon>Pucciniales</taxon>
        <taxon>Melampsoraceae</taxon>
        <taxon>Melampsora</taxon>
    </lineage>
</organism>
<name>F4RVY0_MELLP</name>
<evidence type="ECO:0000256" key="1">
    <source>
        <dbReference type="SAM" id="SignalP"/>
    </source>
</evidence>